<feature type="compositionally biased region" description="Polar residues" evidence="1">
    <location>
        <begin position="38"/>
        <end position="47"/>
    </location>
</feature>
<name>A0A5B0LLW4_PUCGR</name>
<feature type="region of interest" description="Disordered" evidence="1">
    <location>
        <begin position="38"/>
        <end position="63"/>
    </location>
</feature>
<evidence type="ECO:0000313" key="2">
    <source>
        <dbReference type="EMBL" id="KAA1064913.1"/>
    </source>
</evidence>
<evidence type="ECO:0000313" key="3">
    <source>
        <dbReference type="Proteomes" id="UP000324748"/>
    </source>
</evidence>
<accession>A0A5B0LLW4</accession>
<dbReference type="Proteomes" id="UP000324748">
    <property type="component" value="Unassembled WGS sequence"/>
</dbReference>
<dbReference type="AlphaFoldDB" id="A0A5B0LLW4"/>
<evidence type="ECO:0000256" key="1">
    <source>
        <dbReference type="SAM" id="MobiDB-lite"/>
    </source>
</evidence>
<dbReference type="EMBL" id="VSWC01000197">
    <property type="protein sequence ID" value="KAA1064913.1"/>
    <property type="molecule type" value="Genomic_DNA"/>
</dbReference>
<comment type="caution">
    <text evidence="2">The sequence shown here is derived from an EMBL/GenBank/DDBJ whole genome shotgun (WGS) entry which is preliminary data.</text>
</comment>
<protein>
    <submittedName>
        <fullName evidence="2">Uncharacterized protein</fullName>
    </submittedName>
</protein>
<keyword evidence="3" id="KW-1185">Reference proteome</keyword>
<proteinExistence type="predicted"/>
<sequence>MTSLSCEARRRAICLLPFNRLIFHQHLNSHLLLTTARQPERTVSPSHPGQDRDGILSYPDIVK</sequence>
<gene>
    <name evidence="2" type="ORF">PGT21_019124</name>
</gene>
<organism evidence="2 3">
    <name type="scientific">Puccinia graminis f. sp. tritici</name>
    <dbReference type="NCBI Taxonomy" id="56615"/>
    <lineage>
        <taxon>Eukaryota</taxon>
        <taxon>Fungi</taxon>
        <taxon>Dikarya</taxon>
        <taxon>Basidiomycota</taxon>
        <taxon>Pucciniomycotina</taxon>
        <taxon>Pucciniomycetes</taxon>
        <taxon>Pucciniales</taxon>
        <taxon>Pucciniaceae</taxon>
        <taxon>Puccinia</taxon>
    </lineage>
</organism>
<reference evidence="2 3" key="1">
    <citation type="submission" date="2019-05" db="EMBL/GenBank/DDBJ databases">
        <title>Emergence of the Ug99 lineage of the wheat stem rust pathogen through somatic hybridization.</title>
        <authorList>
            <person name="Li F."/>
            <person name="Upadhyaya N.M."/>
            <person name="Sperschneider J."/>
            <person name="Matny O."/>
            <person name="Nguyen-Phuc H."/>
            <person name="Mago R."/>
            <person name="Raley C."/>
            <person name="Miller M.E."/>
            <person name="Silverstein K.A.T."/>
            <person name="Henningsen E."/>
            <person name="Hirsch C.D."/>
            <person name="Visser B."/>
            <person name="Pretorius Z.A."/>
            <person name="Steffenson B.J."/>
            <person name="Schwessinger B."/>
            <person name="Dodds P.N."/>
            <person name="Figueroa M."/>
        </authorList>
    </citation>
    <scope>NUCLEOTIDE SEQUENCE [LARGE SCALE GENOMIC DNA]</scope>
    <source>
        <strain evidence="2">21-0</strain>
    </source>
</reference>